<dbReference type="InterPro" id="IPR001387">
    <property type="entry name" value="Cro/C1-type_HTH"/>
</dbReference>
<feature type="domain" description="HTH cro/C1-type" evidence="1">
    <location>
        <begin position="78"/>
        <end position="123"/>
    </location>
</feature>
<dbReference type="Proteomes" id="UP000198878">
    <property type="component" value="Unassembled WGS sequence"/>
</dbReference>
<dbReference type="EMBL" id="FNUJ01000018">
    <property type="protein sequence ID" value="SEF38114.1"/>
    <property type="molecule type" value="Genomic_DNA"/>
</dbReference>
<dbReference type="InterPro" id="IPR010982">
    <property type="entry name" value="Lambda_DNA-bd_dom_sf"/>
</dbReference>
<dbReference type="RefSeq" id="WP_244180985.1">
    <property type="nucleotide sequence ID" value="NZ_FNUJ01000018.1"/>
</dbReference>
<protein>
    <recommendedName>
        <fullName evidence="1">HTH cro/C1-type domain-containing protein</fullName>
    </recommendedName>
</protein>
<dbReference type="STRING" id="218821.SAMN05421837_11865"/>
<sequence length="492" mass="53635">MSVPRSARYCRCGARLAQDNPATLCHPCRHRTRNTLVSAPEVPPSFWDTDELRDALAARHMGRVVHAYRRNPWHGQPLSQTVVAGWVGLNQTQLSRIETGAPSQDLAKLIQWARVLRIPTALLWFSVPGSPQPGHDAGQASAAAVEPARQVDAMNRRELLRLISMTGALLAVPGLDEQVDLDRLEHAAAAGRLDLAAAAEHERLNAQLWQVFSRSQSKQAVLPVVRTQLGVLRAALQHPQTSAVHRKLCAATADLFQLSGEIFFDGDQYTDAAQCYALAASASKEAGAYDLWACAMTRHAFIGVYERQFEQAAPLLEGAATLARRGNSRLSTRHWVAAVQAQTQAGIGDLTACEHALARAEKVTDLDGPVHTGGWLRFEGSRLAEERGACYVELGRPDLAEATLTSALYQEISPRRRGSVLTDLATIGVQRRDTHQLVTYGNAALDVARQTGSAGYVGRKLAALRPQLAPFRADTHVRHLEQEISRLKAVSA</sequence>
<proteinExistence type="predicted"/>
<organism evidence="2 3">
    <name type="scientific">Amycolatopsis pretoriensis</name>
    <dbReference type="NCBI Taxonomy" id="218821"/>
    <lineage>
        <taxon>Bacteria</taxon>
        <taxon>Bacillati</taxon>
        <taxon>Actinomycetota</taxon>
        <taxon>Actinomycetes</taxon>
        <taxon>Pseudonocardiales</taxon>
        <taxon>Pseudonocardiaceae</taxon>
        <taxon>Amycolatopsis</taxon>
    </lineage>
</organism>
<name>A0A1H5RJ50_9PSEU</name>
<dbReference type="GO" id="GO:0003677">
    <property type="term" value="F:DNA binding"/>
    <property type="evidence" value="ECO:0007669"/>
    <property type="project" value="InterPro"/>
</dbReference>
<evidence type="ECO:0000259" key="1">
    <source>
        <dbReference type="PROSITE" id="PS50943"/>
    </source>
</evidence>
<dbReference type="SUPFAM" id="SSF47413">
    <property type="entry name" value="lambda repressor-like DNA-binding domains"/>
    <property type="match status" value="1"/>
</dbReference>
<gene>
    <name evidence="2" type="ORF">SAMN05421837_11865</name>
</gene>
<keyword evidence="3" id="KW-1185">Reference proteome</keyword>
<evidence type="ECO:0000313" key="2">
    <source>
        <dbReference type="EMBL" id="SEF38114.1"/>
    </source>
</evidence>
<reference evidence="3" key="1">
    <citation type="submission" date="2016-10" db="EMBL/GenBank/DDBJ databases">
        <authorList>
            <person name="Varghese N."/>
            <person name="Submissions S."/>
        </authorList>
    </citation>
    <scope>NUCLEOTIDE SEQUENCE [LARGE SCALE GENOMIC DNA]</scope>
    <source>
        <strain evidence="3">DSM 44654</strain>
    </source>
</reference>
<dbReference type="PROSITE" id="PS50943">
    <property type="entry name" value="HTH_CROC1"/>
    <property type="match status" value="1"/>
</dbReference>
<dbReference type="AlphaFoldDB" id="A0A1H5RJ50"/>
<dbReference type="CDD" id="cd00093">
    <property type="entry name" value="HTH_XRE"/>
    <property type="match status" value="1"/>
</dbReference>
<accession>A0A1H5RJ50</accession>
<evidence type="ECO:0000313" key="3">
    <source>
        <dbReference type="Proteomes" id="UP000198878"/>
    </source>
</evidence>